<dbReference type="OrthoDB" id="10268034at2759"/>
<dbReference type="EMBL" id="SKCS01000171">
    <property type="protein sequence ID" value="TNN14555.1"/>
    <property type="molecule type" value="Genomic_DNA"/>
</dbReference>
<dbReference type="STRING" id="6182.A0A4Z2DDK7"/>
<protein>
    <submittedName>
        <fullName evidence="2">Putative GTP-binding protein isoform 2</fullName>
    </submittedName>
</protein>
<dbReference type="GO" id="GO:0005525">
    <property type="term" value="F:GTP binding"/>
    <property type="evidence" value="ECO:0007669"/>
    <property type="project" value="InterPro"/>
</dbReference>
<dbReference type="SUPFAM" id="SSF52540">
    <property type="entry name" value="P-loop containing nucleoside triphosphate hydrolases"/>
    <property type="match status" value="1"/>
</dbReference>
<accession>A0A4Z2DDK7</accession>
<organism evidence="2 3">
    <name type="scientific">Schistosoma japonicum</name>
    <name type="common">Blood fluke</name>
    <dbReference type="NCBI Taxonomy" id="6182"/>
    <lineage>
        <taxon>Eukaryota</taxon>
        <taxon>Metazoa</taxon>
        <taxon>Spiralia</taxon>
        <taxon>Lophotrochozoa</taxon>
        <taxon>Platyhelminthes</taxon>
        <taxon>Trematoda</taxon>
        <taxon>Digenea</taxon>
        <taxon>Strigeidida</taxon>
        <taxon>Schistosomatoidea</taxon>
        <taxon>Schistosomatidae</taxon>
        <taxon>Schistosoma</taxon>
    </lineage>
</organism>
<evidence type="ECO:0000259" key="1">
    <source>
        <dbReference type="Pfam" id="PF01926"/>
    </source>
</evidence>
<dbReference type="Gene3D" id="3.40.50.11060">
    <property type="entry name" value="GTPase HflX, N-terminal domain"/>
    <property type="match status" value="1"/>
</dbReference>
<dbReference type="Proteomes" id="UP000311919">
    <property type="component" value="Unassembled WGS sequence"/>
</dbReference>
<feature type="domain" description="G" evidence="1">
    <location>
        <begin position="287"/>
        <end position="417"/>
    </location>
</feature>
<keyword evidence="3" id="KW-1185">Reference proteome</keyword>
<name>A0A4Z2DDK7_SCHJA</name>
<dbReference type="GO" id="GO:0043022">
    <property type="term" value="F:ribosome binding"/>
    <property type="evidence" value="ECO:0007669"/>
    <property type="project" value="TreeGrafter"/>
</dbReference>
<dbReference type="PANTHER" id="PTHR10229">
    <property type="entry name" value="GTP-BINDING PROTEIN HFLX"/>
    <property type="match status" value="1"/>
</dbReference>
<dbReference type="InterPro" id="IPR006073">
    <property type="entry name" value="GTP-bd"/>
</dbReference>
<dbReference type="InterPro" id="IPR027417">
    <property type="entry name" value="P-loop_NTPase"/>
</dbReference>
<gene>
    <name evidence="2" type="ORF">EWB00_002075</name>
</gene>
<dbReference type="GO" id="GO:0005737">
    <property type="term" value="C:cytoplasm"/>
    <property type="evidence" value="ECO:0007669"/>
    <property type="project" value="TreeGrafter"/>
</dbReference>
<dbReference type="InterPro" id="IPR042108">
    <property type="entry name" value="GTPase_HflX_N_sf"/>
</dbReference>
<proteinExistence type="predicted"/>
<evidence type="ECO:0000313" key="2">
    <source>
        <dbReference type="EMBL" id="TNN14555.1"/>
    </source>
</evidence>
<dbReference type="InterPro" id="IPR016496">
    <property type="entry name" value="GTPase_HflX"/>
</dbReference>
<dbReference type="PANTHER" id="PTHR10229:SF0">
    <property type="entry name" value="GTP-BINDING PROTEIN 6-RELATED"/>
    <property type="match status" value="1"/>
</dbReference>
<dbReference type="Pfam" id="PF01926">
    <property type="entry name" value="MMR_HSR1"/>
    <property type="match status" value="1"/>
</dbReference>
<dbReference type="AlphaFoldDB" id="A0A4Z2DDK7"/>
<reference evidence="2 3" key="1">
    <citation type="submission" date="2019-03" db="EMBL/GenBank/DDBJ databases">
        <title>An improved genome assembly of the fluke Schistosoma japonicum.</title>
        <authorList>
            <person name="Hu W."/>
            <person name="Luo F."/>
            <person name="Yin M."/>
            <person name="Mo X."/>
            <person name="Sun C."/>
            <person name="Wu Q."/>
            <person name="Zhu B."/>
            <person name="Xiang M."/>
            <person name="Wang J."/>
            <person name="Wang Y."/>
            <person name="Zhang T."/>
            <person name="Xu B."/>
            <person name="Zheng H."/>
            <person name="Feng Z."/>
        </authorList>
    </citation>
    <scope>NUCLEOTIDE SEQUENCE [LARGE SCALE GENOMIC DNA]</scope>
    <source>
        <strain evidence="2">HuSjv2</strain>
        <tissue evidence="2">Worms</tissue>
    </source>
</reference>
<comment type="caution">
    <text evidence="2">The sequence shown here is derived from an EMBL/GenBank/DDBJ whole genome shotgun (WGS) entry which is preliminary data.</text>
</comment>
<dbReference type="Gene3D" id="3.40.50.300">
    <property type="entry name" value="P-loop containing nucleotide triphosphate hydrolases"/>
    <property type="match status" value="1"/>
</dbReference>
<sequence length="560" mass="63766">MLVIQMFQLIRRSCRYLFNRRCSSLVDTDSNKIYEDLLKKSYLLPENGHNVLIIQPRLKRTFSSEISNKSVLFKKDPSVDEAIALVDSLEFWTIVDVIFSNLKVSNTKRRTFFSKGVWEDVSKTVIAYRDGKQQSIQAYDILPKQENNTSSDCLIRMHATAVFVNWSRLTTQQLAFMQETWLMPVYDRYTLVVQLFNLRSRTQEAKVQAKLAEIELLRSRVPAFFQTPNMIRCLVDRSDFTTKERLLQILNEREISLLNQLEKISKQRIHHKRSHKREMEKHHLPLVAVVGYTNAGKTSLIRYLSKSNKLISSPEVFATLDITHHRTRLPPMLPSEIVENSPSCDQLSSSSGSSSVGLPGIQMLLLDTIGFMSDLPTNLLAAFRATLYECTESDLILHIADVSQPDWQLQVNHVEKLLCDIGILASRPTNSEHTNNSEAFDEGPKVLKIGNKLDQIQGNESNNVYTGFDALISAKTGIGMYELTSKIQLAIMKRLGWFSRTLDIRQGSPSLPWIYSNAMVTNVDASPSSSERLRITAVFTSVTWIKFRSTFQIVSSSNIS</sequence>
<evidence type="ECO:0000313" key="3">
    <source>
        <dbReference type="Proteomes" id="UP000311919"/>
    </source>
</evidence>